<dbReference type="Proteomes" id="UP000323917">
    <property type="component" value="Chromosome"/>
</dbReference>
<organism evidence="3 4">
    <name type="scientific">Bythopirellula goksoeyrii</name>
    <dbReference type="NCBI Taxonomy" id="1400387"/>
    <lineage>
        <taxon>Bacteria</taxon>
        <taxon>Pseudomonadati</taxon>
        <taxon>Planctomycetota</taxon>
        <taxon>Planctomycetia</taxon>
        <taxon>Pirellulales</taxon>
        <taxon>Lacipirellulaceae</taxon>
        <taxon>Bythopirellula</taxon>
    </lineage>
</organism>
<sequence length="560" mass="61334">MDCIVTTEPSTTESITSPEYSRLRWFPLSWFLFVVGCLAVIQSSEFDQDVKTFSIPIGIGVLLLGVSGWIICCRRSSLRKRLLWAGLPWLCVLVFRSSVEFVNNGDVGVVNWRWRWSAKHDEKLKVPVGEEHSAVQWETTSHDYPGFLGGGYWAEVPQVQLSTDWKAHPPLEKWRCPVGAGWSGFAIVGDYAITQEQRGEQELVVCYRVATQDPEGEIVWSHADPVRFDPGGPGALGYVGPRATPTIHDGRVLTMGATGIVNCLDASSGESIWSHDTLAEHGIENIMWGKASSPVILETEGESTLVLVSVGAPGASLVAYDLETGKQVWSAGDRRSSYASPVVCELLGQRQILSVNEDYVTAHSADDGKVLWESPWLGNSDSDATASQPVPLPGDRVFLSKGYGVGASLLQLVQDEAGNIQAEPLWSPPILKVMKTKMGNVVVRDGYIYGLDGGILECIDIEQGEIQWKKRRLPAIGHGQIMAIGDSLVILSEAGELILVEINSEEYRELASMRVFPEDQITWNNPAFSQPYLLLRNAQQAVCLEMPILGGTSLPEVASK</sequence>
<dbReference type="InterPro" id="IPR002372">
    <property type="entry name" value="PQQ_rpt_dom"/>
</dbReference>
<dbReference type="PANTHER" id="PTHR34512:SF30">
    <property type="entry name" value="OUTER MEMBRANE PROTEIN ASSEMBLY FACTOR BAMB"/>
    <property type="match status" value="1"/>
</dbReference>
<dbReference type="AlphaFoldDB" id="A0A5B9QDD6"/>
<feature type="transmembrane region" description="Helical" evidence="1">
    <location>
        <begin position="82"/>
        <end position="99"/>
    </location>
</feature>
<dbReference type="KEGG" id="bgok:Pr1d_28130"/>
<evidence type="ECO:0000313" key="3">
    <source>
        <dbReference type="EMBL" id="QEG35512.1"/>
    </source>
</evidence>
<keyword evidence="4" id="KW-1185">Reference proteome</keyword>
<accession>A0A5B9QDD6</accession>
<dbReference type="Gene3D" id="2.130.10.10">
    <property type="entry name" value="YVTN repeat-like/Quinoprotein amine dehydrogenase"/>
    <property type="match status" value="1"/>
</dbReference>
<evidence type="ECO:0000313" key="4">
    <source>
        <dbReference type="Proteomes" id="UP000323917"/>
    </source>
</evidence>
<dbReference type="PANTHER" id="PTHR34512">
    <property type="entry name" value="CELL SURFACE PROTEIN"/>
    <property type="match status" value="1"/>
</dbReference>
<keyword evidence="1" id="KW-1133">Transmembrane helix</keyword>
<evidence type="ECO:0000259" key="2">
    <source>
        <dbReference type="Pfam" id="PF13360"/>
    </source>
</evidence>
<keyword evidence="1" id="KW-0812">Transmembrane</keyword>
<feature type="domain" description="Pyrrolo-quinoline quinone repeat" evidence="2">
    <location>
        <begin position="209"/>
        <end position="469"/>
    </location>
</feature>
<feature type="transmembrane region" description="Helical" evidence="1">
    <location>
        <begin position="53"/>
        <end position="70"/>
    </location>
</feature>
<dbReference type="SUPFAM" id="SSF50998">
    <property type="entry name" value="Quinoprotein alcohol dehydrogenase-like"/>
    <property type="match status" value="1"/>
</dbReference>
<dbReference type="Pfam" id="PF13360">
    <property type="entry name" value="PQQ_2"/>
    <property type="match status" value="1"/>
</dbReference>
<evidence type="ECO:0000256" key="1">
    <source>
        <dbReference type="SAM" id="Phobius"/>
    </source>
</evidence>
<keyword evidence="1" id="KW-0472">Membrane</keyword>
<feature type="transmembrane region" description="Helical" evidence="1">
    <location>
        <begin position="23"/>
        <end position="41"/>
    </location>
</feature>
<dbReference type="InterPro" id="IPR011047">
    <property type="entry name" value="Quinoprotein_ADH-like_sf"/>
</dbReference>
<proteinExistence type="predicted"/>
<dbReference type="OrthoDB" id="7051554at2"/>
<name>A0A5B9QDD6_9BACT</name>
<dbReference type="EMBL" id="CP042913">
    <property type="protein sequence ID" value="QEG35512.1"/>
    <property type="molecule type" value="Genomic_DNA"/>
</dbReference>
<reference evidence="3 4" key="1">
    <citation type="submission" date="2019-08" db="EMBL/GenBank/DDBJ databases">
        <title>Deep-cultivation of Planctomycetes and their phenomic and genomic characterization uncovers novel biology.</title>
        <authorList>
            <person name="Wiegand S."/>
            <person name="Jogler M."/>
            <person name="Boedeker C."/>
            <person name="Pinto D."/>
            <person name="Vollmers J."/>
            <person name="Rivas-Marin E."/>
            <person name="Kohn T."/>
            <person name="Peeters S.H."/>
            <person name="Heuer A."/>
            <person name="Rast P."/>
            <person name="Oberbeckmann S."/>
            <person name="Bunk B."/>
            <person name="Jeske O."/>
            <person name="Meyerdierks A."/>
            <person name="Storesund J.E."/>
            <person name="Kallscheuer N."/>
            <person name="Luecker S."/>
            <person name="Lage O.M."/>
            <person name="Pohl T."/>
            <person name="Merkel B.J."/>
            <person name="Hornburger P."/>
            <person name="Mueller R.-W."/>
            <person name="Bruemmer F."/>
            <person name="Labrenz M."/>
            <person name="Spormann A.M."/>
            <person name="Op den Camp H."/>
            <person name="Overmann J."/>
            <person name="Amann R."/>
            <person name="Jetten M.S.M."/>
            <person name="Mascher T."/>
            <person name="Medema M.H."/>
            <person name="Devos D.P."/>
            <person name="Kaster A.-K."/>
            <person name="Ovreas L."/>
            <person name="Rohde M."/>
            <person name="Galperin M.Y."/>
            <person name="Jogler C."/>
        </authorList>
    </citation>
    <scope>NUCLEOTIDE SEQUENCE [LARGE SCALE GENOMIC DNA]</scope>
    <source>
        <strain evidence="3 4">Pr1d</strain>
    </source>
</reference>
<gene>
    <name evidence="3" type="ORF">Pr1d_28130</name>
</gene>
<dbReference type="InterPro" id="IPR015943">
    <property type="entry name" value="WD40/YVTN_repeat-like_dom_sf"/>
</dbReference>
<protein>
    <submittedName>
        <fullName evidence="3">Outer membrane biogenesis protein BamB</fullName>
    </submittedName>
</protein>